<dbReference type="GO" id="GO:0051539">
    <property type="term" value="F:4 iron, 4 sulfur cluster binding"/>
    <property type="evidence" value="ECO:0007669"/>
    <property type="project" value="UniProtKB-KW"/>
</dbReference>
<keyword evidence="7" id="KW-0411">Iron-sulfur</keyword>
<dbReference type="AlphaFoldDB" id="A0A7T0C557"/>
<organism evidence="9 10">
    <name type="scientific">Candidatus Nitrohelix vancouverensis</name>
    <dbReference type="NCBI Taxonomy" id="2705534"/>
    <lineage>
        <taxon>Bacteria</taxon>
        <taxon>Pseudomonadati</taxon>
        <taxon>Nitrospinota/Tectimicrobiota group</taxon>
        <taxon>Nitrospinota</taxon>
        <taxon>Nitrospinia</taxon>
        <taxon>Nitrospinales</taxon>
        <taxon>Nitrospinaceae</taxon>
        <taxon>Candidatus Nitrohelix</taxon>
    </lineage>
</organism>
<evidence type="ECO:0000259" key="8">
    <source>
        <dbReference type="PROSITE" id="PS51918"/>
    </source>
</evidence>
<accession>A0A7T0C557</accession>
<dbReference type="InterPro" id="IPR058240">
    <property type="entry name" value="rSAM_sf"/>
</dbReference>
<reference evidence="10" key="1">
    <citation type="submission" date="2020-02" db="EMBL/GenBank/DDBJ databases">
        <title>Genomic and physiological characterization of two novel Nitrospinaceae genera.</title>
        <authorList>
            <person name="Mueller A.J."/>
            <person name="Jung M.-Y."/>
            <person name="Strachan C.R."/>
            <person name="Herbold C.W."/>
            <person name="Kirkegaard R.H."/>
            <person name="Daims H."/>
        </authorList>
    </citation>
    <scope>NUCLEOTIDE SEQUENCE [LARGE SCALE GENOMIC DNA]</scope>
</reference>
<dbReference type="InterPro" id="IPR023885">
    <property type="entry name" value="4Fe4S-binding_SPASM_dom"/>
</dbReference>
<evidence type="ECO:0000313" key="10">
    <source>
        <dbReference type="Proteomes" id="UP000594464"/>
    </source>
</evidence>
<keyword evidence="2" id="KW-0004">4Fe-4S</keyword>
<evidence type="ECO:0000256" key="4">
    <source>
        <dbReference type="ARBA" id="ARBA00022723"/>
    </source>
</evidence>
<protein>
    <submittedName>
        <fullName evidence="9">Radical SAM protein</fullName>
    </submittedName>
</protein>
<dbReference type="InterPro" id="IPR007197">
    <property type="entry name" value="rSAM"/>
</dbReference>
<gene>
    <name evidence="9" type="ORF">G3M78_02895</name>
</gene>
<dbReference type="GO" id="GO:0016491">
    <property type="term" value="F:oxidoreductase activity"/>
    <property type="evidence" value="ECO:0007669"/>
    <property type="project" value="UniProtKB-KW"/>
</dbReference>
<dbReference type="Proteomes" id="UP000594464">
    <property type="component" value="Chromosome"/>
</dbReference>
<keyword evidence="5" id="KW-0560">Oxidoreductase</keyword>
<evidence type="ECO:0000256" key="3">
    <source>
        <dbReference type="ARBA" id="ARBA00022691"/>
    </source>
</evidence>
<dbReference type="CDD" id="cd21109">
    <property type="entry name" value="SPASM"/>
    <property type="match status" value="1"/>
</dbReference>
<dbReference type="PANTHER" id="PTHR11228:SF7">
    <property type="entry name" value="PQQA PEPTIDE CYCLASE"/>
    <property type="match status" value="1"/>
</dbReference>
<dbReference type="SFLD" id="SFLDG01067">
    <property type="entry name" value="SPASM/twitch_domain_containing"/>
    <property type="match status" value="1"/>
</dbReference>
<evidence type="ECO:0000256" key="7">
    <source>
        <dbReference type="ARBA" id="ARBA00023014"/>
    </source>
</evidence>
<dbReference type="SFLD" id="SFLDG01387">
    <property type="entry name" value="BtrN-like_SPASM_domain_contain"/>
    <property type="match status" value="1"/>
</dbReference>
<dbReference type="InterPro" id="IPR013785">
    <property type="entry name" value="Aldolase_TIM"/>
</dbReference>
<dbReference type="KEGG" id="nva:G3M78_02895"/>
<dbReference type="Pfam" id="PF13186">
    <property type="entry name" value="SPASM"/>
    <property type="match status" value="1"/>
</dbReference>
<evidence type="ECO:0000256" key="6">
    <source>
        <dbReference type="ARBA" id="ARBA00023004"/>
    </source>
</evidence>
<evidence type="ECO:0000256" key="5">
    <source>
        <dbReference type="ARBA" id="ARBA00023002"/>
    </source>
</evidence>
<dbReference type="Pfam" id="PF04055">
    <property type="entry name" value="Radical_SAM"/>
    <property type="match status" value="1"/>
</dbReference>
<evidence type="ECO:0000256" key="1">
    <source>
        <dbReference type="ARBA" id="ARBA00001966"/>
    </source>
</evidence>
<evidence type="ECO:0000313" key="9">
    <source>
        <dbReference type="EMBL" id="QPJ66746.1"/>
    </source>
</evidence>
<dbReference type="CDD" id="cd01335">
    <property type="entry name" value="Radical_SAM"/>
    <property type="match status" value="1"/>
</dbReference>
<dbReference type="PROSITE" id="PS51918">
    <property type="entry name" value="RADICAL_SAM"/>
    <property type="match status" value="1"/>
</dbReference>
<proteinExistence type="predicted"/>
<dbReference type="Gene3D" id="3.20.20.70">
    <property type="entry name" value="Aldolase class I"/>
    <property type="match status" value="1"/>
</dbReference>
<dbReference type="InterPro" id="IPR050377">
    <property type="entry name" value="Radical_SAM_PqqE_MftC-like"/>
</dbReference>
<dbReference type="PROSITE" id="PS01305">
    <property type="entry name" value="MOAA_NIFB_PQQE"/>
    <property type="match status" value="1"/>
</dbReference>
<dbReference type="InterPro" id="IPR034391">
    <property type="entry name" value="AdoMet-like_SPASM_containing"/>
</dbReference>
<dbReference type="GO" id="GO:0046872">
    <property type="term" value="F:metal ion binding"/>
    <property type="evidence" value="ECO:0007669"/>
    <property type="project" value="UniProtKB-KW"/>
</dbReference>
<dbReference type="SFLD" id="SFLDS00029">
    <property type="entry name" value="Radical_SAM"/>
    <property type="match status" value="1"/>
</dbReference>
<dbReference type="SUPFAM" id="SSF102114">
    <property type="entry name" value="Radical SAM enzymes"/>
    <property type="match status" value="1"/>
</dbReference>
<evidence type="ECO:0000256" key="2">
    <source>
        <dbReference type="ARBA" id="ARBA00022485"/>
    </source>
</evidence>
<name>A0A7T0C557_9BACT</name>
<dbReference type="PANTHER" id="PTHR11228">
    <property type="entry name" value="RADICAL SAM DOMAIN PROTEIN"/>
    <property type="match status" value="1"/>
</dbReference>
<keyword evidence="3" id="KW-0949">S-adenosyl-L-methionine</keyword>
<feature type="domain" description="Radical SAM core" evidence="8">
    <location>
        <begin position="1"/>
        <end position="204"/>
    </location>
</feature>
<dbReference type="EMBL" id="CP048620">
    <property type="protein sequence ID" value="QPJ66746.1"/>
    <property type="molecule type" value="Genomic_DNA"/>
</dbReference>
<sequence length="304" mass="34667">MQIEITNRCNMDCPMCPREDLEIDLEHMEWEKFTAVLDRLTGTEDVTLTGWGEPFLHPRVFDMIALCKERGHRVSITSNALFTRPSLATEIVASGVDSLTFSIDDVNGQAELGHHNHRVLENIETVAKLRTHDKPALRLQATLHANCENDLYEVIRYAAQLGIETVNVGRLDRKYAPELKRPSASDEARVFVQADALSRSLGVQLDWLQYSVASGAMRFFYRLLRNKLHRSGKFCLKTYDYVYVTRDGNVTPCCLLPKAPMGNLLESDLKSIWKSPQFNRFRHNYRDTCGSCDLWTIAQVQDNG</sequence>
<keyword evidence="6" id="KW-0408">Iron</keyword>
<comment type="cofactor">
    <cofactor evidence="1">
        <name>[4Fe-4S] cluster</name>
        <dbReference type="ChEBI" id="CHEBI:49883"/>
    </cofactor>
</comment>
<keyword evidence="4" id="KW-0479">Metal-binding</keyword>
<dbReference type="InterPro" id="IPR000385">
    <property type="entry name" value="MoaA_NifB_PqqE_Fe-S-bd_CS"/>
</dbReference>